<dbReference type="SUPFAM" id="SSF57850">
    <property type="entry name" value="RING/U-box"/>
    <property type="match status" value="1"/>
</dbReference>
<comment type="caution">
    <text evidence="3">The sequence shown here is derived from an EMBL/GenBank/DDBJ whole genome shotgun (WGS) entry which is preliminary data.</text>
</comment>
<dbReference type="Pfam" id="PF13639">
    <property type="entry name" value="zf-RING_2"/>
    <property type="match status" value="1"/>
</dbReference>
<dbReference type="OrthoDB" id="8062037at2759"/>
<keyword evidence="1" id="KW-0862">Zinc</keyword>
<dbReference type="EMBL" id="JAAMPC010000003">
    <property type="protein sequence ID" value="KAG2318839.1"/>
    <property type="molecule type" value="Genomic_DNA"/>
</dbReference>
<gene>
    <name evidence="3" type="ORF">Bca52824_012052</name>
</gene>
<protein>
    <recommendedName>
        <fullName evidence="2">RING-type domain-containing protein</fullName>
    </recommendedName>
</protein>
<name>A0A8X7VVT5_BRACI</name>
<accession>A0A8X7VVT5</accession>
<keyword evidence="1" id="KW-0863">Zinc-finger</keyword>
<proteinExistence type="predicted"/>
<dbReference type="InterPro" id="IPR044249">
    <property type="entry name" value="XERICO-like"/>
</dbReference>
<reference evidence="3 4" key="1">
    <citation type="submission" date="2020-02" db="EMBL/GenBank/DDBJ databases">
        <authorList>
            <person name="Ma Q."/>
            <person name="Huang Y."/>
            <person name="Song X."/>
            <person name="Pei D."/>
        </authorList>
    </citation>
    <scope>NUCLEOTIDE SEQUENCE [LARGE SCALE GENOMIC DNA]</scope>
    <source>
        <strain evidence="3">Sxm20200214</strain>
        <tissue evidence="3">Leaf</tissue>
    </source>
</reference>
<keyword evidence="1" id="KW-0479">Metal-binding</keyword>
<dbReference type="GO" id="GO:0008270">
    <property type="term" value="F:zinc ion binding"/>
    <property type="evidence" value="ECO:0007669"/>
    <property type="project" value="UniProtKB-KW"/>
</dbReference>
<evidence type="ECO:0000259" key="2">
    <source>
        <dbReference type="PROSITE" id="PS50089"/>
    </source>
</evidence>
<dbReference type="Proteomes" id="UP000886595">
    <property type="component" value="Unassembled WGS sequence"/>
</dbReference>
<dbReference type="InterPro" id="IPR001841">
    <property type="entry name" value="Znf_RING"/>
</dbReference>
<feature type="domain" description="RING-type" evidence="2">
    <location>
        <begin position="91"/>
        <end position="134"/>
    </location>
</feature>
<sequence length="137" mass="15632">MGLSQFPTASEGVLPLLVMNTVVSVTLLKNMVMSVFRIVGSDTEATMEIEEREEDCVRMRRRRRISITQFKSLCENRGGEENEEEEEGVECCVCLCGFKEKEEVSELVSCKHFFHRACLDSWFGNNHTTCPLCRSIL</sequence>
<keyword evidence="4" id="KW-1185">Reference proteome</keyword>
<evidence type="ECO:0000256" key="1">
    <source>
        <dbReference type="PROSITE-ProRule" id="PRU00175"/>
    </source>
</evidence>
<dbReference type="PANTHER" id="PTHR47258:SF3">
    <property type="entry name" value="F21J9.24-RELATED"/>
    <property type="match status" value="1"/>
</dbReference>
<dbReference type="AlphaFoldDB" id="A0A8X7VVT5"/>
<dbReference type="PANTHER" id="PTHR47258">
    <property type="match status" value="1"/>
</dbReference>
<dbReference type="Gene3D" id="3.30.40.10">
    <property type="entry name" value="Zinc/RING finger domain, C3HC4 (zinc finger)"/>
    <property type="match status" value="1"/>
</dbReference>
<dbReference type="InterPro" id="IPR013083">
    <property type="entry name" value="Znf_RING/FYVE/PHD"/>
</dbReference>
<organism evidence="3 4">
    <name type="scientific">Brassica carinata</name>
    <name type="common">Ethiopian mustard</name>
    <name type="synonym">Abyssinian cabbage</name>
    <dbReference type="NCBI Taxonomy" id="52824"/>
    <lineage>
        <taxon>Eukaryota</taxon>
        <taxon>Viridiplantae</taxon>
        <taxon>Streptophyta</taxon>
        <taxon>Embryophyta</taxon>
        <taxon>Tracheophyta</taxon>
        <taxon>Spermatophyta</taxon>
        <taxon>Magnoliopsida</taxon>
        <taxon>eudicotyledons</taxon>
        <taxon>Gunneridae</taxon>
        <taxon>Pentapetalae</taxon>
        <taxon>rosids</taxon>
        <taxon>malvids</taxon>
        <taxon>Brassicales</taxon>
        <taxon>Brassicaceae</taxon>
        <taxon>Brassiceae</taxon>
        <taxon>Brassica</taxon>
    </lineage>
</organism>
<dbReference type="SMART" id="SM00184">
    <property type="entry name" value="RING"/>
    <property type="match status" value="1"/>
</dbReference>
<evidence type="ECO:0000313" key="4">
    <source>
        <dbReference type="Proteomes" id="UP000886595"/>
    </source>
</evidence>
<evidence type="ECO:0000313" key="3">
    <source>
        <dbReference type="EMBL" id="KAG2318839.1"/>
    </source>
</evidence>
<dbReference type="PROSITE" id="PS50089">
    <property type="entry name" value="ZF_RING_2"/>
    <property type="match status" value="1"/>
</dbReference>